<evidence type="ECO:0000259" key="2">
    <source>
        <dbReference type="PROSITE" id="PS50011"/>
    </source>
</evidence>
<evidence type="ECO:0000313" key="3">
    <source>
        <dbReference type="EMBL" id="KAH6885830.1"/>
    </source>
</evidence>
<feature type="compositionally biased region" description="Basic residues" evidence="1">
    <location>
        <begin position="522"/>
        <end position="532"/>
    </location>
</feature>
<gene>
    <name evidence="3" type="ORF">B0T10DRAFT_608262</name>
</gene>
<feature type="compositionally biased region" description="Polar residues" evidence="1">
    <location>
        <begin position="737"/>
        <end position="747"/>
    </location>
</feature>
<dbReference type="InterPro" id="IPR011009">
    <property type="entry name" value="Kinase-like_dom_sf"/>
</dbReference>
<dbReference type="EMBL" id="JAGPYM010000017">
    <property type="protein sequence ID" value="KAH6885830.1"/>
    <property type="molecule type" value="Genomic_DNA"/>
</dbReference>
<dbReference type="SUPFAM" id="SSF56112">
    <property type="entry name" value="Protein kinase-like (PK-like)"/>
    <property type="match status" value="1"/>
</dbReference>
<evidence type="ECO:0000313" key="4">
    <source>
        <dbReference type="Proteomes" id="UP000777438"/>
    </source>
</evidence>
<feature type="compositionally biased region" description="Polar residues" evidence="1">
    <location>
        <begin position="861"/>
        <end position="873"/>
    </location>
</feature>
<organism evidence="3 4">
    <name type="scientific">Thelonectria olida</name>
    <dbReference type="NCBI Taxonomy" id="1576542"/>
    <lineage>
        <taxon>Eukaryota</taxon>
        <taxon>Fungi</taxon>
        <taxon>Dikarya</taxon>
        <taxon>Ascomycota</taxon>
        <taxon>Pezizomycotina</taxon>
        <taxon>Sordariomycetes</taxon>
        <taxon>Hypocreomycetidae</taxon>
        <taxon>Hypocreales</taxon>
        <taxon>Nectriaceae</taxon>
        <taxon>Thelonectria</taxon>
    </lineage>
</organism>
<dbReference type="PROSITE" id="PS50011">
    <property type="entry name" value="PROTEIN_KINASE_DOM"/>
    <property type="match status" value="1"/>
</dbReference>
<name>A0A9P8W0L3_9HYPO</name>
<proteinExistence type="predicted"/>
<sequence length="976" mass="112601">MERRSSTSVVMFRRSTPENELNDIRNVQTIQSAIIRGDSRVYVNNAKFVHPDVMSKFRYTNREGKRIGMHNEPRFREIELVDQPDKFSDDEVRNLFYHTEWKGFRLEFIKILGAGGFGAATLWNVDFEGGISRKVVIKIPTTEEFDPANETAWHNRYAGSQHTVQIVNLDQLAQQATDEFRTNHPRKTLKYNRGIEFNPLRQKAMVLEYMCHGDLFGILKKASEQNVQFPDRALWGIWECIVNGLAAVAYQPAFTGRGQVFEDEVNAARQAGLLDDFLRRLESMPVSHDVHFDLEETNILVGESPDQPGLPIFKLHDFSEFSFFMRRAWQTWETKSYWKRRHPVKMTRISPEQIHEDWDKISTNADGAVGEFQGENLSRGHPIAGRYGMWTNIFLAAKTMEAAITLIYLAHPMTAKRYTSINGTTTGKTYGWRLNRSSLANVDADLRDNICQCLFERPVDRPNVVSLLRKVEERKQMPFKQSEKELKKFWKELLAPKPAQRMHQTTREDKWERVERNFKKLLHIRRGRKARNDRKEDNQAKKPVQAEESARPRNAMEIPEAARTHRPQGPTRHHDAVRHRRAARPPSKFMAIRIVQQEDSESHNEQDNSPEFEYQPPSMNFWRGQAEQSTAQAGPSGSFRPFPSADALSFSADTSFDDDDEDAWMEEATFQGVSVWGSQRPLPESRHREPRPLRESTQPVHDAPIPRDLPESPYRSPHQHHDFHANPQPHSELPTYRKQQQLGQQMPLTRPLPENGYTQVLSQQQQSEQPTSRHVPQIPNQGDRDQFRLPPLQGLGQSLYQDGELEQCALEAPTGLNRSQGHSRTSSQRRHPSNDLSGPFHPRMMRLTVTTGATATDYETEPSTDSTHSNSATEPEIDENSPKRRRINYPTTSNLRPSGLRPRSWQPSARSNKVTKNGRKQDSKAARRRSQVISSGIQREAQRTEQEMPVAFGNLALREQQLERRFQAKYYDEDSE</sequence>
<evidence type="ECO:0000256" key="1">
    <source>
        <dbReference type="SAM" id="MobiDB-lite"/>
    </source>
</evidence>
<accession>A0A9P8W0L3</accession>
<feature type="compositionally biased region" description="Low complexity" evidence="1">
    <location>
        <begin position="759"/>
        <end position="772"/>
    </location>
</feature>
<reference evidence="3 4" key="1">
    <citation type="journal article" date="2021" name="Nat. Commun.">
        <title>Genetic determinants of endophytism in the Arabidopsis root mycobiome.</title>
        <authorList>
            <person name="Mesny F."/>
            <person name="Miyauchi S."/>
            <person name="Thiergart T."/>
            <person name="Pickel B."/>
            <person name="Atanasova L."/>
            <person name="Karlsson M."/>
            <person name="Huettel B."/>
            <person name="Barry K.W."/>
            <person name="Haridas S."/>
            <person name="Chen C."/>
            <person name="Bauer D."/>
            <person name="Andreopoulos W."/>
            <person name="Pangilinan J."/>
            <person name="LaButti K."/>
            <person name="Riley R."/>
            <person name="Lipzen A."/>
            <person name="Clum A."/>
            <person name="Drula E."/>
            <person name="Henrissat B."/>
            <person name="Kohler A."/>
            <person name="Grigoriev I.V."/>
            <person name="Martin F.M."/>
            <person name="Hacquard S."/>
        </authorList>
    </citation>
    <scope>NUCLEOTIDE SEQUENCE [LARGE SCALE GENOMIC DNA]</scope>
    <source>
        <strain evidence="3 4">MPI-CAGE-CH-0241</strain>
    </source>
</reference>
<comment type="caution">
    <text evidence="3">The sequence shown here is derived from an EMBL/GenBank/DDBJ whole genome shotgun (WGS) entry which is preliminary data.</text>
</comment>
<dbReference type="Proteomes" id="UP000777438">
    <property type="component" value="Unassembled WGS sequence"/>
</dbReference>
<feature type="compositionally biased region" description="Polar residues" evidence="1">
    <location>
        <begin position="905"/>
        <end position="915"/>
    </location>
</feature>
<feature type="compositionally biased region" description="Basic and acidic residues" evidence="1">
    <location>
        <begin position="683"/>
        <end position="694"/>
    </location>
</feature>
<feature type="domain" description="Protein kinase" evidence="2">
    <location>
        <begin position="106"/>
        <end position="480"/>
    </location>
</feature>
<dbReference type="InterPro" id="IPR000719">
    <property type="entry name" value="Prot_kinase_dom"/>
</dbReference>
<dbReference type="GO" id="GO:0004672">
    <property type="term" value="F:protein kinase activity"/>
    <property type="evidence" value="ECO:0007669"/>
    <property type="project" value="InterPro"/>
</dbReference>
<feature type="region of interest" description="Disordered" evidence="1">
    <location>
        <begin position="675"/>
        <end position="948"/>
    </location>
</feature>
<keyword evidence="4" id="KW-1185">Reference proteome</keyword>
<dbReference type="Gene3D" id="1.10.510.10">
    <property type="entry name" value="Transferase(Phosphotransferase) domain 1"/>
    <property type="match status" value="1"/>
</dbReference>
<dbReference type="OrthoDB" id="4062651at2759"/>
<feature type="compositionally biased region" description="Polar residues" evidence="1">
    <location>
        <begin position="816"/>
        <end position="826"/>
    </location>
</feature>
<feature type="region of interest" description="Disordered" evidence="1">
    <location>
        <begin position="522"/>
        <end position="645"/>
    </location>
</feature>
<protein>
    <recommendedName>
        <fullName evidence="2">Protein kinase domain-containing protein</fullName>
    </recommendedName>
</protein>
<dbReference type="AlphaFoldDB" id="A0A9P8W0L3"/>
<feature type="compositionally biased region" description="Polar residues" evidence="1">
    <location>
        <begin position="626"/>
        <end position="635"/>
    </location>
</feature>
<dbReference type="GO" id="GO:0005524">
    <property type="term" value="F:ATP binding"/>
    <property type="evidence" value="ECO:0007669"/>
    <property type="project" value="InterPro"/>
</dbReference>
<feature type="compositionally biased region" description="Basic and acidic residues" evidence="1">
    <location>
        <begin position="533"/>
        <end position="551"/>
    </location>
</feature>